<keyword evidence="3" id="KW-1185">Reference proteome</keyword>
<feature type="compositionally biased region" description="Polar residues" evidence="1">
    <location>
        <begin position="283"/>
        <end position="292"/>
    </location>
</feature>
<accession>A0AAU9FFI0</accession>
<gene>
    <name evidence="2" type="ORF">DMAD_12060</name>
</gene>
<dbReference type="Proteomes" id="UP001500889">
    <property type="component" value="Chromosome U"/>
</dbReference>
<feature type="compositionally biased region" description="Low complexity" evidence="1">
    <location>
        <begin position="164"/>
        <end position="212"/>
    </location>
</feature>
<name>A0AAU9FFI0_DROMD</name>
<evidence type="ECO:0000313" key="2">
    <source>
        <dbReference type="EMBL" id="BFF94428.1"/>
    </source>
</evidence>
<reference evidence="2 3" key="1">
    <citation type="submission" date="2024-02" db="EMBL/GenBank/DDBJ databases">
        <title>A chromosome-level genome assembly of Drosophila madeirensis, a fruit fly species endemic to Madeira island.</title>
        <authorList>
            <person name="Tomihara K."/>
            <person name="Llopart A."/>
            <person name="Yamamoto D."/>
        </authorList>
    </citation>
    <scope>NUCLEOTIDE SEQUENCE [LARGE SCALE GENOMIC DNA]</scope>
    <source>
        <strain evidence="2 3">RF1</strain>
    </source>
</reference>
<feature type="compositionally biased region" description="Low complexity" evidence="1">
    <location>
        <begin position="239"/>
        <end position="252"/>
    </location>
</feature>
<protein>
    <submittedName>
        <fullName evidence="2">Arginine/serine-rich protein PNISR</fullName>
    </submittedName>
</protein>
<feature type="compositionally biased region" description="Low complexity" evidence="1">
    <location>
        <begin position="135"/>
        <end position="154"/>
    </location>
</feature>
<evidence type="ECO:0000313" key="3">
    <source>
        <dbReference type="Proteomes" id="UP001500889"/>
    </source>
</evidence>
<feature type="region of interest" description="Disordered" evidence="1">
    <location>
        <begin position="96"/>
        <end position="315"/>
    </location>
</feature>
<dbReference type="EMBL" id="AP029264">
    <property type="protein sequence ID" value="BFF94428.1"/>
    <property type="molecule type" value="Genomic_DNA"/>
</dbReference>
<feature type="region of interest" description="Disordered" evidence="1">
    <location>
        <begin position="1"/>
        <end position="28"/>
    </location>
</feature>
<proteinExistence type="predicted"/>
<organism evidence="2 3">
    <name type="scientific">Drosophila madeirensis</name>
    <name type="common">Fruit fly</name>
    <dbReference type="NCBI Taxonomy" id="30013"/>
    <lineage>
        <taxon>Eukaryota</taxon>
        <taxon>Metazoa</taxon>
        <taxon>Ecdysozoa</taxon>
        <taxon>Arthropoda</taxon>
        <taxon>Hexapoda</taxon>
        <taxon>Insecta</taxon>
        <taxon>Pterygota</taxon>
        <taxon>Neoptera</taxon>
        <taxon>Endopterygota</taxon>
        <taxon>Diptera</taxon>
        <taxon>Brachycera</taxon>
        <taxon>Muscomorpha</taxon>
        <taxon>Ephydroidea</taxon>
        <taxon>Drosophilidae</taxon>
        <taxon>Drosophila</taxon>
        <taxon>Sophophora</taxon>
    </lineage>
</organism>
<feature type="compositionally biased region" description="Polar residues" evidence="1">
    <location>
        <begin position="213"/>
        <end position="229"/>
    </location>
</feature>
<sequence length="400" mass="43433">MADIDCEPFNPFNVGPPNSGQRMEFKIPTSPTYPPPVFAIMPQDKQGYIKRSISHLKLGHSKIGEVAVSKAINEEMAAAKQQAAALDDEQRFDAGGISKLRLPNSKYNIDPPSKGQSKVSVKTLMPVRSQRQAKSRSTSGSSVSAKASKVSRAGTRTRVSTGCSIKSRSSSASKRSKKSQSSIASKRSQSSTPSKSSAAASLGRSLSRASSKCNPPSTTDSSVTITSKMVNEHSKMESGKASSSKDVSRSSGTLSARSRTSKTIEKPTETASQRYIKSKRTSDNFSQHSVLSKNKDATSTKVLKSKKNDSTATLKSKATSSKASLKAKVKPANQMKSVKTLAEETALIDQAAKFTERLKAGDEENFRRYSSLMNNYSRRVPEKLFREDRMSFWFQDAVLS</sequence>
<evidence type="ECO:0000256" key="1">
    <source>
        <dbReference type="SAM" id="MobiDB-lite"/>
    </source>
</evidence>
<dbReference type="AlphaFoldDB" id="A0AAU9FFI0"/>